<dbReference type="GO" id="GO:0007264">
    <property type="term" value="P:small GTPase-mediated signal transduction"/>
    <property type="evidence" value="ECO:0007669"/>
    <property type="project" value="InterPro"/>
</dbReference>
<dbReference type="Gene3D" id="1.10.840.10">
    <property type="entry name" value="Ras guanine-nucleotide exchange factors catalytic domain"/>
    <property type="match status" value="1"/>
</dbReference>
<organism evidence="2 3">
    <name type="scientific">Coptotermes formosanus</name>
    <name type="common">Formosan subterranean termite</name>
    <dbReference type="NCBI Taxonomy" id="36987"/>
    <lineage>
        <taxon>Eukaryota</taxon>
        <taxon>Metazoa</taxon>
        <taxon>Ecdysozoa</taxon>
        <taxon>Arthropoda</taxon>
        <taxon>Hexapoda</taxon>
        <taxon>Insecta</taxon>
        <taxon>Pterygota</taxon>
        <taxon>Neoptera</taxon>
        <taxon>Polyneoptera</taxon>
        <taxon>Dictyoptera</taxon>
        <taxon>Blattodea</taxon>
        <taxon>Blattoidea</taxon>
        <taxon>Termitoidae</taxon>
        <taxon>Rhinotermitidae</taxon>
        <taxon>Coptotermes</taxon>
    </lineage>
</organism>
<accession>A0A6L2PGS1</accession>
<dbReference type="Proteomes" id="UP000502823">
    <property type="component" value="Unassembled WGS sequence"/>
</dbReference>
<evidence type="ECO:0000313" key="2">
    <source>
        <dbReference type="EMBL" id="GFG31576.1"/>
    </source>
</evidence>
<dbReference type="EMBL" id="BLKM01007791">
    <property type="protein sequence ID" value="GFG31576.1"/>
    <property type="molecule type" value="Genomic_DNA"/>
</dbReference>
<feature type="compositionally biased region" description="Low complexity" evidence="1">
    <location>
        <begin position="295"/>
        <end position="306"/>
    </location>
</feature>
<dbReference type="GO" id="GO:0005085">
    <property type="term" value="F:guanyl-nucleotide exchange factor activity"/>
    <property type="evidence" value="ECO:0007669"/>
    <property type="project" value="InterPro"/>
</dbReference>
<sequence>MVDTDDHFATDNHSGMLHGSLNRSADVTFPWCHLPSDSIKIERTELSRDAGMSPVWPPSPCCGVLKTDKNLEWVCSAQTDCSLGDRVGNFIIAYVVSDDTVNLPMVHATETGRVTSGYIQRLSSTWHVLRQKFTDSAFNFEAKLRPTLKSMNECTNPQAPNTTIPHLLPFILLQERTLDDILGINPSGNTTVVVNCLGPWESTTDFGLGILFSHMESARKFGESLAMFRRNAEIVLGDSKVDELLTDAFHTEFHLKFLWGSRGASVAAEERHAKFEQVLTVMSEKCEPPQPSTPASPAAPAVGTTV</sequence>
<protein>
    <submittedName>
        <fullName evidence="2">Uncharacterized protein</fullName>
    </submittedName>
</protein>
<dbReference type="OrthoDB" id="2412973at2759"/>
<reference evidence="3" key="1">
    <citation type="submission" date="2020-01" db="EMBL/GenBank/DDBJ databases">
        <title>Draft genome sequence of the Termite Coptotermes fromosanus.</title>
        <authorList>
            <person name="Itakura S."/>
            <person name="Yosikawa Y."/>
            <person name="Umezawa K."/>
        </authorList>
    </citation>
    <scope>NUCLEOTIDE SEQUENCE [LARGE SCALE GENOMIC DNA]</scope>
</reference>
<dbReference type="InterPro" id="IPR036964">
    <property type="entry name" value="RASGEF_cat_dom_sf"/>
</dbReference>
<dbReference type="InParanoid" id="A0A6L2PGS1"/>
<dbReference type="InterPro" id="IPR051853">
    <property type="entry name" value="SH2-Ras-GEF_adapter"/>
</dbReference>
<evidence type="ECO:0000256" key="1">
    <source>
        <dbReference type="SAM" id="MobiDB-lite"/>
    </source>
</evidence>
<dbReference type="AlphaFoldDB" id="A0A6L2PGS1"/>
<dbReference type="PANTHER" id="PTHR14247">
    <property type="entry name" value="BREAST CANCER ANTI-ESTROGEN RESISTANCE PROTEIN 3 HOMOLOG-LIKE PROTEIN"/>
    <property type="match status" value="1"/>
</dbReference>
<name>A0A6L2PGS1_COPFO</name>
<feature type="region of interest" description="Disordered" evidence="1">
    <location>
        <begin position="285"/>
        <end position="306"/>
    </location>
</feature>
<gene>
    <name evidence="2" type="ORF">Cfor_05907</name>
</gene>
<proteinExistence type="predicted"/>
<dbReference type="PANTHER" id="PTHR14247:SF8">
    <property type="entry name" value="RAS-GEF DOMAIN-CONTAINING PROTEIN"/>
    <property type="match status" value="1"/>
</dbReference>
<comment type="caution">
    <text evidence="2">The sequence shown here is derived from an EMBL/GenBank/DDBJ whole genome shotgun (WGS) entry which is preliminary data.</text>
</comment>
<keyword evidence="3" id="KW-1185">Reference proteome</keyword>
<evidence type="ECO:0000313" key="3">
    <source>
        <dbReference type="Proteomes" id="UP000502823"/>
    </source>
</evidence>